<dbReference type="GO" id="GO:0043772">
    <property type="term" value="F:acyl-phosphate glycerol-3-phosphate acyltransferase activity"/>
    <property type="evidence" value="ECO:0007669"/>
    <property type="project" value="UniProtKB-UniRule"/>
</dbReference>
<comment type="caution">
    <text evidence="11">The sequence shown here is derived from an EMBL/GenBank/DDBJ whole genome shotgun (WGS) entry which is preliminary data.</text>
</comment>
<keyword evidence="11" id="KW-0012">Acyltransferase</keyword>
<organism evidence="11 12">
    <name type="scientific">Helicobacter marmotae</name>
    <dbReference type="NCBI Taxonomy" id="152490"/>
    <lineage>
        <taxon>Bacteria</taxon>
        <taxon>Pseudomonadati</taxon>
        <taxon>Campylobacterota</taxon>
        <taxon>Epsilonproteobacteria</taxon>
        <taxon>Campylobacterales</taxon>
        <taxon>Helicobacteraceae</taxon>
        <taxon>Helicobacter</taxon>
    </lineage>
</organism>
<evidence type="ECO:0000256" key="2">
    <source>
        <dbReference type="ARBA" id="ARBA00022516"/>
    </source>
</evidence>
<keyword evidence="6 10" id="KW-0443">Lipid metabolism</keyword>
<comment type="subcellular location">
    <subcellularLocation>
        <location evidence="10">Cell membrane</location>
        <topology evidence="10">Multi-pass membrane protein</topology>
    </subcellularLocation>
</comment>
<dbReference type="Pfam" id="PF02660">
    <property type="entry name" value="G3P_acyltransf"/>
    <property type="match status" value="1"/>
</dbReference>
<feature type="transmembrane region" description="Helical" evidence="10">
    <location>
        <begin position="101"/>
        <end position="119"/>
    </location>
</feature>
<dbReference type="OrthoDB" id="9777124at2"/>
<feature type="transmembrane region" description="Helical" evidence="10">
    <location>
        <begin position="191"/>
        <end position="209"/>
    </location>
</feature>
<dbReference type="UniPathway" id="UPA00085"/>
<comment type="catalytic activity">
    <reaction evidence="10">
        <text>an acyl phosphate + sn-glycerol 3-phosphate = a 1-acyl-sn-glycero-3-phosphate + phosphate</text>
        <dbReference type="Rhea" id="RHEA:34075"/>
        <dbReference type="ChEBI" id="CHEBI:43474"/>
        <dbReference type="ChEBI" id="CHEBI:57597"/>
        <dbReference type="ChEBI" id="CHEBI:57970"/>
        <dbReference type="ChEBI" id="CHEBI:59918"/>
        <dbReference type="EC" id="2.3.1.275"/>
    </reaction>
</comment>
<dbReference type="HAMAP" id="MF_01043">
    <property type="entry name" value="PlsY"/>
    <property type="match status" value="1"/>
</dbReference>
<evidence type="ECO:0000256" key="6">
    <source>
        <dbReference type="ARBA" id="ARBA00023098"/>
    </source>
</evidence>
<keyword evidence="2 10" id="KW-0444">Lipid biosynthesis</keyword>
<keyword evidence="1 10" id="KW-1003">Cell membrane</keyword>
<evidence type="ECO:0000256" key="10">
    <source>
        <dbReference type="HAMAP-Rule" id="MF_01043"/>
    </source>
</evidence>
<keyword evidence="9 10" id="KW-1208">Phospholipid metabolism</keyword>
<dbReference type="GO" id="GO:0008654">
    <property type="term" value="P:phospholipid biosynthetic process"/>
    <property type="evidence" value="ECO:0007669"/>
    <property type="project" value="UniProtKB-UniRule"/>
</dbReference>
<accession>A0A3D8I3K2</accession>
<evidence type="ECO:0000256" key="7">
    <source>
        <dbReference type="ARBA" id="ARBA00023136"/>
    </source>
</evidence>
<dbReference type="NCBIfam" id="TIGR00023">
    <property type="entry name" value="glycerol-3-phosphate 1-O-acyltransferase PlsY"/>
    <property type="match status" value="1"/>
</dbReference>
<dbReference type="EMBL" id="NXLR01000009">
    <property type="protein sequence ID" value="RDU59723.1"/>
    <property type="molecule type" value="Genomic_DNA"/>
</dbReference>
<feature type="transmembrane region" description="Helical" evidence="10">
    <location>
        <begin position="7"/>
        <end position="35"/>
    </location>
</feature>
<dbReference type="InterPro" id="IPR003811">
    <property type="entry name" value="G3P_acylTferase_PlsY"/>
</dbReference>
<reference evidence="11 12" key="1">
    <citation type="submission" date="2018-04" db="EMBL/GenBank/DDBJ databases">
        <title>Novel Campyloabacter and Helicobacter Species and Strains.</title>
        <authorList>
            <person name="Mannion A.J."/>
            <person name="Shen Z."/>
            <person name="Fox J.G."/>
        </authorList>
    </citation>
    <scope>NUCLEOTIDE SEQUENCE [LARGE SCALE GENOMIC DNA]</scope>
    <source>
        <strain evidence="11 12">MIT 98-6070</strain>
    </source>
</reference>
<comment type="subunit">
    <text evidence="10">Probably interacts with PlsX.</text>
</comment>
<protein>
    <recommendedName>
        <fullName evidence="10">Glycerol-3-phosphate acyltransferase</fullName>
    </recommendedName>
    <alternativeName>
        <fullName evidence="10">Acyl-PO4 G3P acyltransferase</fullName>
    </alternativeName>
    <alternativeName>
        <fullName evidence="10">Acyl-phosphate--glycerol-3-phosphate acyltransferase</fullName>
    </alternativeName>
    <alternativeName>
        <fullName evidence="10">G3P acyltransferase</fullName>
        <shortName evidence="10">GPAT</shortName>
        <ecNumber evidence="10">2.3.1.275</ecNumber>
    </alternativeName>
    <alternativeName>
        <fullName evidence="10">Lysophosphatidic acid synthase</fullName>
        <shortName evidence="10">LPA synthase</shortName>
    </alternativeName>
</protein>
<keyword evidence="5 10" id="KW-1133">Transmembrane helix</keyword>
<feature type="transmembrane region" description="Helical" evidence="10">
    <location>
        <begin position="125"/>
        <end position="150"/>
    </location>
</feature>
<comment type="function">
    <text evidence="10">Catalyzes the transfer of an acyl group from acyl-phosphate (acyl-PO(4)) to glycerol-3-phosphate (G3P) to form lysophosphatidic acid (LPA). This enzyme utilizes acyl-phosphate as fatty acyl donor, but not acyl-CoA or acyl-ACP.</text>
</comment>
<keyword evidence="12" id="KW-1185">Reference proteome</keyword>
<keyword evidence="8 10" id="KW-0594">Phospholipid biosynthesis</keyword>
<dbReference type="Proteomes" id="UP000256599">
    <property type="component" value="Unassembled WGS sequence"/>
</dbReference>
<dbReference type="EC" id="2.3.1.275" evidence="10"/>
<comment type="pathway">
    <text evidence="10">Lipid metabolism; phospholipid metabolism.</text>
</comment>
<evidence type="ECO:0000256" key="9">
    <source>
        <dbReference type="ARBA" id="ARBA00023264"/>
    </source>
</evidence>
<dbReference type="PANTHER" id="PTHR30309">
    <property type="entry name" value="INNER MEMBRANE PROTEIN YGIH"/>
    <property type="match status" value="1"/>
</dbReference>
<dbReference type="AlphaFoldDB" id="A0A3D8I3K2"/>
<proteinExistence type="inferred from homology"/>
<evidence type="ECO:0000256" key="5">
    <source>
        <dbReference type="ARBA" id="ARBA00022989"/>
    </source>
</evidence>
<keyword evidence="4 10" id="KW-0812">Transmembrane</keyword>
<evidence type="ECO:0000256" key="8">
    <source>
        <dbReference type="ARBA" id="ARBA00023209"/>
    </source>
</evidence>
<evidence type="ECO:0000256" key="4">
    <source>
        <dbReference type="ARBA" id="ARBA00022692"/>
    </source>
</evidence>
<comment type="similarity">
    <text evidence="10">Belongs to the PlsY family.</text>
</comment>
<keyword evidence="3 10" id="KW-0808">Transferase</keyword>
<dbReference type="PANTHER" id="PTHR30309:SF0">
    <property type="entry name" value="GLYCEROL-3-PHOSPHATE ACYLTRANSFERASE-RELATED"/>
    <property type="match status" value="1"/>
</dbReference>
<dbReference type="GO" id="GO:0005886">
    <property type="term" value="C:plasma membrane"/>
    <property type="evidence" value="ECO:0007669"/>
    <property type="project" value="UniProtKB-SubCell"/>
</dbReference>
<feature type="transmembrane region" description="Helical" evidence="10">
    <location>
        <begin position="162"/>
        <end position="179"/>
    </location>
</feature>
<dbReference type="SMART" id="SM01207">
    <property type="entry name" value="G3P_acyltransf"/>
    <property type="match status" value="1"/>
</dbReference>
<evidence type="ECO:0000256" key="1">
    <source>
        <dbReference type="ARBA" id="ARBA00022475"/>
    </source>
</evidence>
<evidence type="ECO:0000256" key="3">
    <source>
        <dbReference type="ARBA" id="ARBA00022679"/>
    </source>
</evidence>
<feature type="transmembrane region" description="Helical" evidence="10">
    <location>
        <begin position="70"/>
        <end position="89"/>
    </location>
</feature>
<dbReference type="RefSeq" id="WP_104700001.1">
    <property type="nucleotide sequence ID" value="NZ_FZPP01000019.1"/>
</dbReference>
<name>A0A3D8I3K2_9HELI</name>
<evidence type="ECO:0000313" key="12">
    <source>
        <dbReference type="Proteomes" id="UP000256599"/>
    </source>
</evidence>
<gene>
    <name evidence="10" type="primary">plsY</name>
    <name evidence="11" type="ORF">CQA63_05580</name>
</gene>
<sequence length="224" mass="24042">MSVLSNVLYILSNINVIFYILAFIIGGIPFGWLLVKLSLKTDIREIGSGSIGATNVYRALKEKDEKNAKFLSILTIVLDATKGLIVVALAKAFSLSYETQWTIAFLAILGHCYSPFLGFKGGKGVATAIGSVLLLIPCEGICGLIIWGIVGKVFKISSISSLVGVLSGIALTFVLPYSLPLPDAISIVSQIHTHTPVVLIGLLILYTHIPNIRRLFSGQEGKVL</sequence>
<keyword evidence="7 10" id="KW-0472">Membrane</keyword>
<evidence type="ECO:0000313" key="11">
    <source>
        <dbReference type="EMBL" id="RDU59723.1"/>
    </source>
</evidence>